<dbReference type="Gene3D" id="1.10.260.40">
    <property type="entry name" value="lambda repressor-like DNA-binding domains"/>
    <property type="match status" value="1"/>
</dbReference>
<keyword evidence="6" id="KW-1185">Reference proteome</keyword>
<protein>
    <submittedName>
        <fullName evidence="5">Transcriptional regulator, LacI family</fullName>
    </submittedName>
</protein>
<dbReference type="PROSITE" id="PS50932">
    <property type="entry name" value="HTH_LACI_2"/>
    <property type="match status" value="1"/>
</dbReference>
<dbReference type="InterPro" id="IPR046335">
    <property type="entry name" value="LacI/GalR-like_sensor"/>
</dbReference>
<evidence type="ECO:0000256" key="1">
    <source>
        <dbReference type="ARBA" id="ARBA00023015"/>
    </source>
</evidence>
<dbReference type="eggNOG" id="COG1609">
    <property type="taxonomic scope" value="Bacteria"/>
</dbReference>
<evidence type="ECO:0000256" key="2">
    <source>
        <dbReference type="ARBA" id="ARBA00023125"/>
    </source>
</evidence>
<dbReference type="CDD" id="cd01544">
    <property type="entry name" value="PBP1_GalR"/>
    <property type="match status" value="1"/>
</dbReference>
<evidence type="ECO:0000256" key="3">
    <source>
        <dbReference type="ARBA" id="ARBA00023163"/>
    </source>
</evidence>
<evidence type="ECO:0000313" key="6">
    <source>
        <dbReference type="Proteomes" id="UP000007488"/>
    </source>
</evidence>
<reference evidence="5 6" key="1">
    <citation type="journal article" date="2011" name="Stand. Genomic Sci.">
        <title>Complete genome sequence of Syntrophobotulus glycolicus type strain (FlGlyR).</title>
        <authorList>
            <person name="Han C."/>
            <person name="Mwirichia R."/>
            <person name="Chertkov O."/>
            <person name="Held B."/>
            <person name="Lapidus A."/>
            <person name="Nolan M."/>
            <person name="Lucas S."/>
            <person name="Hammon N."/>
            <person name="Deshpande S."/>
            <person name="Cheng J.F."/>
            <person name="Tapia R."/>
            <person name="Goodwin L."/>
            <person name="Pitluck S."/>
            <person name="Huntemann M."/>
            <person name="Liolios K."/>
            <person name="Ivanova N."/>
            <person name="Pagani I."/>
            <person name="Mavromatis K."/>
            <person name="Ovchinikova G."/>
            <person name="Pati A."/>
            <person name="Chen A."/>
            <person name="Palaniappan K."/>
            <person name="Land M."/>
            <person name="Hauser L."/>
            <person name="Brambilla E.M."/>
            <person name="Rohde M."/>
            <person name="Spring S."/>
            <person name="Sikorski J."/>
            <person name="Goker M."/>
            <person name="Woyke T."/>
            <person name="Bristow J."/>
            <person name="Eisen J.A."/>
            <person name="Markowitz V."/>
            <person name="Hugenholtz P."/>
            <person name="Kyrpides N.C."/>
            <person name="Klenk H.P."/>
            <person name="Detter J.C."/>
        </authorList>
    </citation>
    <scope>NUCLEOTIDE SEQUENCE [LARGE SCALE GENOMIC DNA]</scope>
    <source>
        <strain evidence="6">DSM 8271 / FlGlyR</strain>
    </source>
</reference>
<reference evidence="6" key="2">
    <citation type="submission" date="2011-02" db="EMBL/GenBank/DDBJ databases">
        <title>The complete genome of Syntrophobotulus glycolicus DSM 8271.</title>
        <authorList>
            <person name="Lucas S."/>
            <person name="Copeland A."/>
            <person name="Lapidus A."/>
            <person name="Bruce D."/>
            <person name="Goodwin L."/>
            <person name="Pitluck S."/>
            <person name="Kyrpides N."/>
            <person name="Mavromatis K."/>
            <person name="Pagani I."/>
            <person name="Ivanova N."/>
            <person name="Mikhailova N."/>
            <person name="Chertkov O."/>
            <person name="Held B."/>
            <person name="Detter J.C."/>
            <person name="Tapia R."/>
            <person name="Han C."/>
            <person name="Land M."/>
            <person name="Hauser L."/>
            <person name="Markowitz V."/>
            <person name="Cheng J.-F."/>
            <person name="Hugenholtz P."/>
            <person name="Woyke T."/>
            <person name="Wu D."/>
            <person name="Spring S."/>
            <person name="Schroeder M."/>
            <person name="Brambilla E."/>
            <person name="Klenk H.-P."/>
            <person name="Eisen J.A."/>
        </authorList>
    </citation>
    <scope>NUCLEOTIDE SEQUENCE [LARGE SCALE GENOMIC DNA]</scope>
    <source>
        <strain evidence="6">DSM 8271 / FlGlyR</strain>
    </source>
</reference>
<dbReference type="Gene3D" id="3.40.50.2300">
    <property type="match status" value="2"/>
</dbReference>
<feature type="domain" description="HTH lacI-type" evidence="4">
    <location>
        <begin position="1"/>
        <end position="57"/>
    </location>
</feature>
<evidence type="ECO:0000313" key="5">
    <source>
        <dbReference type="EMBL" id="ADY56814.1"/>
    </source>
</evidence>
<organism evidence="5 6">
    <name type="scientific">Syntrophobotulus glycolicus (strain DSM 8271 / FlGlyR)</name>
    <dbReference type="NCBI Taxonomy" id="645991"/>
    <lineage>
        <taxon>Bacteria</taxon>
        <taxon>Bacillati</taxon>
        <taxon>Bacillota</taxon>
        <taxon>Clostridia</taxon>
        <taxon>Eubacteriales</taxon>
        <taxon>Desulfitobacteriaceae</taxon>
        <taxon>Syntrophobotulus</taxon>
    </lineage>
</organism>
<dbReference type="InterPro" id="IPR000843">
    <property type="entry name" value="HTH_LacI"/>
</dbReference>
<dbReference type="HOGENOM" id="CLU_037628_6_2_9"/>
<dbReference type="AlphaFoldDB" id="F0SW30"/>
<dbReference type="SMART" id="SM00354">
    <property type="entry name" value="HTH_LACI"/>
    <property type="match status" value="1"/>
</dbReference>
<dbReference type="STRING" id="645991.Sgly_2531"/>
<dbReference type="KEGG" id="sgy:Sgly_2531"/>
<keyword evidence="1" id="KW-0805">Transcription regulation</keyword>
<dbReference type="PRINTS" id="PR00036">
    <property type="entry name" value="HTHLACI"/>
</dbReference>
<keyword evidence="3" id="KW-0804">Transcription</keyword>
<dbReference type="EMBL" id="CP002547">
    <property type="protein sequence ID" value="ADY56814.1"/>
    <property type="molecule type" value="Genomic_DNA"/>
</dbReference>
<evidence type="ECO:0000259" key="4">
    <source>
        <dbReference type="PROSITE" id="PS50932"/>
    </source>
</evidence>
<name>F0SW30_SYNGF</name>
<dbReference type="OrthoDB" id="9784962at2"/>
<accession>F0SW30</accession>
<dbReference type="Proteomes" id="UP000007488">
    <property type="component" value="Chromosome"/>
</dbReference>
<keyword evidence="2" id="KW-0238">DNA-binding</keyword>
<dbReference type="GO" id="GO:0000976">
    <property type="term" value="F:transcription cis-regulatory region binding"/>
    <property type="evidence" value="ECO:0007669"/>
    <property type="project" value="TreeGrafter"/>
</dbReference>
<dbReference type="SUPFAM" id="SSF53822">
    <property type="entry name" value="Periplasmic binding protein-like I"/>
    <property type="match status" value="1"/>
</dbReference>
<dbReference type="GO" id="GO:0003700">
    <property type="term" value="F:DNA-binding transcription factor activity"/>
    <property type="evidence" value="ECO:0007669"/>
    <property type="project" value="TreeGrafter"/>
</dbReference>
<dbReference type="SUPFAM" id="SSF47413">
    <property type="entry name" value="lambda repressor-like DNA-binding domains"/>
    <property type="match status" value="1"/>
</dbReference>
<dbReference type="RefSeq" id="WP_013625679.1">
    <property type="nucleotide sequence ID" value="NC_015172.1"/>
</dbReference>
<dbReference type="Pfam" id="PF00356">
    <property type="entry name" value="LacI"/>
    <property type="match status" value="1"/>
</dbReference>
<dbReference type="PANTHER" id="PTHR30146:SF149">
    <property type="entry name" value="HTH-TYPE TRANSCRIPTIONAL REGULATOR EBGR"/>
    <property type="match status" value="1"/>
</dbReference>
<gene>
    <name evidence="5" type="ordered locus">Sgly_2531</name>
</gene>
<dbReference type="InterPro" id="IPR010982">
    <property type="entry name" value="Lambda_DNA-bd_dom_sf"/>
</dbReference>
<dbReference type="PROSITE" id="PS00356">
    <property type="entry name" value="HTH_LACI_1"/>
    <property type="match status" value="1"/>
</dbReference>
<proteinExistence type="predicted"/>
<dbReference type="Pfam" id="PF13377">
    <property type="entry name" value="Peripla_BP_3"/>
    <property type="match status" value="1"/>
</dbReference>
<dbReference type="InterPro" id="IPR028082">
    <property type="entry name" value="Peripla_BP_I"/>
</dbReference>
<sequence>MTLKEIAKEAGVSVSTVSRVVNSRNDSFASKEVRDRIWAIVKKSGYLPNKSARELQQGKKSGETVRSGSLCCILGRTDTMEENPFLSQLSRVIEKQAMEHGYPVRFSYSIFDVNEKLMTNVIREKIESFKPAGAIAIGQFNKCAIDLLNRYYANIVYAGRGRINAEWDQVICDAYEAAEIALSHLYLQGHRRIGYLGGTESEVRFLAYQNFLRKHDLAFEDELVYPCEHNGEGGVLGAEKLIKADGSKPTAVLCASDTSAIALMNRLKDAKIQVPEQVSVVGIDNIELSGYVSPMLTTMGAPVQEIGNVAVQTLIGRIERRHKKPLRIYLQNEFIHRQSVAVLANAF</sequence>
<dbReference type="PANTHER" id="PTHR30146">
    <property type="entry name" value="LACI-RELATED TRANSCRIPTIONAL REPRESSOR"/>
    <property type="match status" value="1"/>
</dbReference>